<dbReference type="OrthoDB" id="103676at2157"/>
<reference evidence="5" key="1">
    <citation type="submission" date="2017-06" db="EMBL/GenBank/DDBJ databases">
        <authorList>
            <person name="Cremers G."/>
        </authorList>
    </citation>
    <scope>NUCLEOTIDE SEQUENCE [LARGE SCALE GENOMIC DNA]</scope>
</reference>
<gene>
    <name evidence="4" type="ORF">MNV_1060031</name>
</gene>
<keyword evidence="5" id="KW-1185">Reference proteome</keyword>
<dbReference type="InterPro" id="IPR003961">
    <property type="entry name" value="FN3_dom"/>
</dbReference>
<keyword evidence="2" id="KW-0472">Membrane</keyword>
<feature type="compositionally biased region" description="Polar residues" evidence="1">
    <location>
        <begin position="118"/>
        <end position="132"/>
    </location>
</feature>
<dbReference type="NCBIfam" id="TIGR04213">
    <property type="entry name" value="PGF_pre_PGF"/>
    <property type="match status" value="1"/>
</dbReference>
<proteinExistence type="predicted"/>
<dbReference type="Gene3D" id="2.60.40.10">
    <property type="entry name" value="Immunoglobulins"/>
    <property type="match status" value="1"/>
</dbReference>
<dbReference type="InterPro" id="IPR013783">
    <property type="entry name" value="Ig-like_fold"/>
</dbReference>
<dbReference type="GO" id="GO:0046872">
    <property type="term" value="F:metal ion binding"/>
    <property type="evidence" value="ECO:0007669"/>
    <property type="project" value="InterPro"/>
</dbReference>
<feature type="compositionally biased region" description="Gly residues" evidence="1">
    <location>
        <begin position="135"/>
        <end position="155"/>
    </location>
</feature>
<dbReference type="InterPro" id="IPR015914">
    <property type="entry name" value="PAPs_N"/>
</dbReference>
<dbReference type="SUPFAM" id="SSF49363">
    <property type="entry name" value="Purple acid phosphatase, N-terminal domain"/>
    <property type="match status" value="1"/>
</dbReference>
<dbReference type="AlphaFoldDB" id="A0A284VII9"/>
<evidence type="ECO:0000259" key="3">
    <source>
        <dbReference type="PROSITE" id="PS50853"/>
    </source>
</evidence>
<evidence type="ECO:0000313" key="5">
    <source>
        <dbReference type="Proteomes" id="UP000218615"/>
    </source>
</evidence>
<dbReference type="Proteomes" id="UP000218615">
    <property type="component" value="Unassembled WGS sequence"/>
</dbReference>
<feature type="domain" description="Fibronectin type-III" evidence="3">
    <location>
        <begin position="46"/>
        <end position="135"/>
    </location>
</feature>
<dbReference type="RefSeq" id="WP_096203513.1">
    <property type="nucleotide sequence ID" value="NZ_FZMP01000009.1"/>
</dbReference>
<keyword evidence="2" id="KW-0812">Transmembrane</keyword>
<accession>A0A284VII9</accession>
<organism evidence="4 5">
    <name type="scientific">Candidatus Methanoperedens nitratireducens</name>
    <dbReference type="NCBI Taxonomy" id="1392998"/>
    <lineage>
        <taxon>Archaea</taxon>
        <taxon>Methanobacteriati</taxon>
        <taxon>Methanobacteriota</taxon>
        <taxon>Stenosarchaea group</taxon>
        <taxon>Methanomicrobia</taxon>
        <taxon>Methanosarcinales</taxon>
        <taxon>ANME-2 cluster</taxon>
        <taxon>Candidatus Methanoperedentaceae</taxon>
        <taxon>Candidatus Methanoperedens</taxon>
    </lineage>
</organism>
<dbReference type="InterPro" id="IPR008963">
    <property type="entry name" value="Purple_acid_Pase-like_N"/>
</dbReference>
<dbReference type="EMBL" id="FZMP01000009">
    <property type="protein sequence ID" value="SNQ59093.1"/>
    <property type="molecule type" value="Genomic_DNA"/>
</dbReference>
<dbReference type="PROSITE" id="PS50853">
    <property type="entry name" value="FN3"/>
    <property type="match status" value="1"/>
</dbReference>
<name>A0A284VII9_9EURY</name>
<evidence type="ECO:0000256" key="2">
    <source>
        <dbReference type="SAM" id="Phobius"/>
    </source>
</evidence>
<evidence type="ECO:0000256" key="1">
    <source>
        <dbReference type="SAM" id="MobiDB-lite"/>
    </source>
</evidence>
<dbReference type="Pfam" id="PF16656">
    <property type="entry name" value="Pur_ac_phosph_N"/>
    <property type="match status" value="1"/>
</dbReference>
<protein>
    <recommendedName>
        <fullName evidence="3">Fibronectin type-III domain-containing protein</fullName>
    </recommendedName>
</protein>
<dbReference type="GO" id="GO:0003993">
    <property type="term" value="F:acid phosphatase activity"/>
    <property type="evidence" value="ECO:0007669"/>
    <property type="project" value="InterPro"/>
</dbReference>
<evidence type="ECO:0000313" key="4">
    <source>
        <dbReference type="EMBL" id="SNQ59093.1"/>
    </source>
</evidence>
<feature type="region of interest" description="Disordered" evidence="1">
    <location>
        <begin position="118"/>
        <end position="158"/>
    </location>
</feature>
<dbReference type="CDD" id="cd00063">
    <property type="entry name" value="FN3"/>
    <property type="match status" value="1"/>
</dbReference>
<dbReference type="SMART" id="SM00060">
    <property type="entry name" value="FN3"/>
    <property type="match status" value="1"/>
</dbReference>
<dbReference type="InterPro" id="IPR026453">
    <property type="entry name" value="PGF_pre_PGF"/>
</dbReference>
<sequence>MWTYNTTASRWEITDNSSVDTINKTVTGYTSHFSIFAPLADVTPPVISGIAASSITTGSAAVTWTTDEAAQGTVRYGTGSGVYTSTEEETSNVTSGSVQLTGLSAGTRYYYIVSSKDQSGNTANSTEMSFTTSSSGGGSSSASGGGGGGGGGGGASAENATNIEVKEKYDLHIFKDKVTAYAFTNRSNPVLFVNITGNISAGEINTAVEILRNTSSLVKTHAPGPVYKNINIWVGTSGFAVPKNIKDAEITFRVEKEWVNQNEPGTITLYHYDSEWVALPTRKIKEDDIFEYYAAQTGKFSPFAITMLRAAAQEPAGSVAAAQVTPVVTADNPAKLNQGPIPVAPEKGTGIMLIAMAVLVIITAILAAVYIFEKKKIVFSPK</sequence>
<feature type="transmembrane region" description="Helical" evidence="2">
    <location>
        <begin position="350"/>
        <end position="372"/>
    </location>
</feature>
<keyword evidence="2" id="KW-1133">Transmembrane helix</keyword>